<name>A0A1H1LVF7_9FLAO</name>
<evidence type="ECO:0000313" key="2">
    <source>
        <dbReference type="EMBL" id="SDR78516.1"/>
    </source>
</evidence>
<dbReference type="EMBL" id="LT629745">
    <property type="protein sequence ID" value="SDR78516.1"/>
    <property type="molecule type" value="Genomic_DNA"/>
</dbReference>
<proteinExistence type="predicted"/>
<sequence>MKKGILFSLFSIVITGLTAQHNISEIVTYDLPVKTINIKSESIAYTDKGSGDKTLLFVHGLSSNLDSWKKNFEDIAIDYRCIAIDLPGYGQSSRSKTNYSLAEYTDILNALAEKMELENVILVGHSMGGQIAMHSVLKYPEAYEKLILIAPAGIETFTEQEATVMKTAYTPAMVVNASDEQVLANYKMNFHSFPEDAQSMVDDRIKMKSAEDFPAYAETVVNNIHAMLEEPVIHEIKNIEIPVLMIFGKNDMLIPNKYFHPSESIESLIETSEEKFQDLEVKIIDEAGHFVNFEKAEKVNGEIRDFLN</sequence>
<reference evidence="2 3" key="1">
    <citation type="submission" date="2016-10" db="EMBL/GenBank/DDBJ databases">
        <authorList>
            <person name="Varghese N."/>
            <person name="Submissions S."/>
        </authorList>
    </citation>
    <scope>NUCLEOTIDE SEQUENCE [LARGE SCALE GENOMIC DNA]</scope>
    <source>
        <strain evidence="2 3">Mar_2010_102</strain>
    </source>
</reference>
<dbReference type="Gene3D" id="3.40.50.1820">
    <property type="entry name" value="alpha/beta hydrolase"/>
    <property type="match status" value="1"/>
</dbReference>
<gene>
    <name evidence="2" type="ORF">SAMN04488552_1023</name>
</gene>
<dbReference type="RefSeq" id="WP_089661550.1">
    <property type="nucleotide sequence ID" value="NZ_LT629745.1"/>
</dbReference>
<dbReference type="PANTHER" id="PTHR43798:SF33">
    <property type="entry name" value="HYDROLASE, PUTATIVE (AFU_ORTHOLOGUE AFUA_2G14860)-RELATED"/>
    <property type="match status" value="1"/>
</dbReference>
<accession>A0A1H1LVF7</accession>
<dbReference type="PRINTS" id="PR00111">
    <property type="entry name" value="ABHYDROLASE"/>
</dbReference>
<dbReference type="GO" id="GO:0016020">
    <property type="term" value="C:membrane"/>
    <property type="evidence" value="ECO:0007669"/>
    <property type="project" value="TreeGrafter"/>
</dbReference>
<dbReference type="PANTHER" id="PTHR43798">
    <property type="entry name" value="MONOACYLGLYCEROL LIPASE"/>
    <property type="match status" value="1"/>
</dbReference>
<dbReference type="Pfam" id="PF00561">
    <property type="entry name" value="Abhydrolase_1"/>
    <property type="match status" value="1"/>
</dbReference>
<feature type="domain" description="AB hydrolase-1" evidence="1">
    <location>
        <begin position="54"/>
        <end position="296"/>
    </location>
</feature>
<dbReference type="InterPro" id="IPR000073">
    <property type="entry name" value="AB_hydrolase_1"/>
</dbReference>
<dbReference type="AlphaFoldDB" id="A0A1H1LVF7"/>
<dbReference type="SUPFAM" id="SSF53474">
    <property type="entry name" value="alpha/beta-Hydrolases"/>
    <property type="match status" value="1"/>
</dbReference>
<protein>
    <submittedName>
        <fullName evidence="2">Pimeloyl-ACP methyl ester carboxylesterase</fullName>
    </submittedName>
</protein>
<dbReference type="InterPro" id="IPR029058">
    <property type="entry name" value="AB_hydrolase_fold"/>
</dbReference>
<dbReference type="InterPro" id="IPR050266">
    <property type="entry name" value="AB_hydrolase_sf"/>
</dbReference>
<organism evidence="2 3">
    <name type="scientific">Christiangramia echinicola</name>
    <dbReference type="NCBI Taxonomy" id="279359"/>
    <lineage>
        <taxon>Bacteria</taxon>
        <taxon>Pseudomonadati</taxon>
        <taxon>Bacteroidota</taxon>
        <taxon>Flavobacteriia</taxon>
        <taxon>Flavobacteriales</taxon>
        <taxon>Flavobacteriaceae</taxon>
        <taxon>Christiangramia</taxon>
    </lineage>
</organism>
<evidence type="ECO:0000313" key="3">
    <source>
        <dbReference type="Proteomes" id="UP000198858"/>
    </source>
</evidence>
<keyword evidence="3" id="KW-1185">Reference proteome</keyword>
<dbReference type="STRING" id="1250231.SAMN04488552_1023"/>
<evidence type="ECO:0000259" key="1">
    <source>
        <dbReference type="Pfam" id="PF00561"/>
    </source>
</evidence>
<dbReference type="Proteomes" id="UP000198858">
    <property type="component" value="Chromosome I"/>
</dbReference>